<dbReference type="Pfam" id="PF01546">
    <property type="entry name" value="Peptidase_M20"/>
    <property type="match status" value="1"/>
</dbReference>
<dbReference type="Pfam" id="PF07687">
    <property type="entry name" value="M20_dimer"/>
    <property type="match status" value="1"/>
</dbReference>
<gene>
    <name evidence="4" type="ORF">QWY14_14095</name>
</gene>
<name>A0ABT8N4X7_9BACL</name>
<protein>
    <submittedName>
        <fullName evidence="4">M20 family metallopeptidase</fullName>
    </submittedName>
</protein>
<dbReference type="InterPro" id="IPR036264">
    <property type="entry name" value="Bact_exopeptidase_dim_dom"/>
</dbReference>
<dbReference type="InterPro" id="IPR002933">
    <property type="entry name" value="Peptidase_M20"/>
</dbReference>
<dbReference type="Proteomes" id="UP001172055">
    <property type="component" value="Unassembled WGS sequence"/>
</dbReference>
<dbReference type="PANTHER" id="PTHR43808:SF9">
    <property type="entry name" value="BLL0789 PROTEIN"/>
    <property type="match status" value="1"/>
</dbReference>
<dbReference type="RefSeq" id="WP_301724504.1">
    <property type="nucleotide sequence ID" value="NZ_JAUJWV010000002.1"/>
</dbReference>
<accession>A0ABT8N4X7</accession>
<dbReference type="EMBL" id="JAUJWV010000002">
    <property type="protein sequence ID" value="MDN7242942.1"/>
    <property type="molecule type" value="Genomic_DNA"/>
</dbReference>
<dbReference type="CDD" id="cd03885">
    <property type="entry name" value="M20_CPDG2"/>
    <property type="match status" value="1"/>
</dbReference>
<evidence type="ECO:0000256" key="1">
    <source>
        <dbReference type="ARBA" id="ARBA00022723"/>
    </source>
</evidence>
<evidence type="ECO:0000313" key="5">
    <source>
        <dbReference type="Proteomes" id="UP001172055"/>
    </source>
</evidence>
<keyword evidence="5" id="KW-1185">Reference proteome</keyword>
<comment type="caution">
    <text evidence="4">The sequence shown here is derived from an EMBL/GenBank/DDBJ whole genome shotgun (WGS) entry which is preliminary data.</text>
</comment>
<keyword evidence="1" id="KW-0479">Metal-binding</keyword>
<dbReference type="Gene3D" id="3.40.630.10">
    <property type="entry name" value="Zn peptidases"/>
    <property type="match status" value="1"/>
</dbReference>
<dbReference type="InterPro" id="IPR017150">
    <property type="entry name" value="Pept_M20_glutamate_carboxypep"/>
</dbReference>
<dbReference type="SUPFAM" id="SSF53187">
    <property type="entry name" value="Zn-dependent exopeptidases"/>
    <property type="match status" value="1"/>
</dbReference>
<feature type="domain" description="Peptidase M20 dimerisation" evidence="3">
    <location>
        <begin position="181"/>
        <end position="273"/>
    </location>
</feature>
<reference evidence="4 5" key="1">
    <citation type="submission" date="2023-06" db="EMBL/GenBank/DDBJ databases">
        <title>Novel species in genus Planococcus.</title>
        <authorList>
            <person name="Ning S."/>
        </authorList>
    </citation>
    <scope>NUCLEOTIDE SEQUENCE [LARGE SCALE GENOMIC DNA]</scope>
    <source>
        <strain evidence="4 5">N028</strain>
    </source>
</reference>
<proteinExistence type="predicted"/>
<keyword evidence="2" id="KW-0378">Hydrolase</keyword>
<dbReference type="SUPFAM" id="SSF55031">
    <property type="entry name" value="Bacterial exopeptidase dimerisation domain"/>
    <property type="match status" value="1"/>
</dbReference>
<sequence>MKKVIEQIEKNHEQMFHYLRNIVEQESFSADKERLDSLALWLSDTFKELIGGKTEIIEVEKYGNHVRCEWGEGDGQILILSHFDTVWPIGTLKKMPFRVEGDRVSGPGVFDMKGGLIQGVFALKAIRDAGIALSKKVVVLFDSDEEIGNPSSRFYIEQEAKKSDRVFVLEPGMTIEGGLKTARKGVGIYRMEVTGIPSHSGVDPEKGVSAIDELAHQIIWLHGQTDFKTGTTINVGKISGGSATNVIAEKAVAEIDVRGKTTEELERVHNMLMELEPINERTKLIMSGDINRMPLERTEHVQEMFQTAKRIAKEHLGVELVEKETGGGSDGNLTAPFAPTLDGLGAVGDGAHANHEHLLLSRINERCALLAGLIMNYAGVQKEEGVEAEQSRRS</sequence>
<evidence type="ECO:0000259" key="3">
    <source>
        <dbReference type="Pfam" id="PF07687"/>
    </source>
</evidence>
<organism evidence="4 5">
    <name type="scientific">Planococcus shixiaomingii</name>
    <dbReference type="NCBI Taxonomy" id="3058393"/>
    <lineage>
        <taxon>Bacteria</taxon>
        <taxon>Bacillati</taxon>
        <taxon>Bacillota</taxon>
        <taxon>Bacilli</taxon>
        <taxon>Bacillales</taxon>
        <taxon>Caryophanaceae</taxon>
        <taxon>Planococcus</taxon>
    </lineage>
</organism>
<dbReference type="InterPro" id="IPR011650">
    <property type="entry name" value="Peptidase_M20_dimer"/>
</dbReference>
<dbReference type="PIRSF" id="PIRSF037238">
    <property type="entry name" value="Carboxypeptidase_G2"/>
    <property type="match status" value="1"/>
</dbReference>
<evidence type="ECO:0000256" key="2">
    <source>
        <dbReference type="ARBA" id="ARBA00022801"/>
    </source>
</evidence>
<evidence type="ECO:0000313" key="4">
    <source>
        <dbReference type="EMBL" id="MDN7242942.1"/>
    </source>
</evidence>
<dbReference type="InterPro" id="IPR050072">
    <property type="entry name" value="Peptidase_M20A"/>
</dbReference>
<dbReference type="PANTHER" id="PTHR43808">
    <property type="entry name" value="ACETYLORNITHINE DEACETYLASE"/>
    <property type="match status" value="1"/>
</dbReference>
<dbReference type="Gene3D" id="3.30.70.360">
    <property type="match status" value="1"/>
</dbReference>